<protein>
    <submittedName>
        <fullName evidence="3">Cupin</fullName>
    </submittedName>
</protein>
<dbReference type="SUPFAM" id="SSF51182">
    <property type="entry name" value="RmlC-like cupins"/>
    <property type="match status" value="1"/>
</dbReference>
<proteinExistence type="predicted"/>
<dbReference type="CDD" id="cd02234">
    <property type="entry name" value="cupin_BLR7677-like"/>
    <property type="match status" value="1"/>
</dbReference>
<feature type="domain" description="Cupin type-2" evidence="2">
    <location>
        <begin position="48"/>
        <end position="117"/>
    </location>
</feature>
<feature type="chain" id="PRO_5012852275" evidence="1">
    <location>
        <begin position="22"/>
        <end position="132"/>
    </location>
</feature>
<dbReference type="eggNOG" id="COG1917">
    <property type="taxonomic scope" value="Bacteria"/>
</dbReference>
<evidence type="ECO:0000259" key="2">
    <source>
        <dbReference type="Pfam" id="PF07883"/>
    </source>
</evidence>
<gene>
    <name evidence="3" type="ORF">HK26_12420</name>
</gene>
<accession>A0A252BVH2</accession>
<dbReference type="AlphaFoldDB" id="A0A252BVH2"/>
<organism evidence="3 4">
    <name type="scientific">Acetobacter okinawensis</name>
    <dbReference type="NCBI Taxonomy" id="1076594"/>
    <lineage>
        <taxon>Bacteria</taxon>
        <taxon>Pseudomonadati</taxon>
        <taxon>Pseudomonadota</taxon>
        <taxon>Alphaproteobacteria</taxon>
        <taxon>Acetobacterales</taxon>
        <taxon>Acetobacteraceae</taxon>
        <taxon>Acetobacter</taxon>
    </lineage>
</organism>
<dbReference type="RefSeq" id="WP_086638862.1">
    <property type="nucleotide sequence ID" value="NZ_JOPJ01000008.1"/>
</dbReference>
<dbReference type="Proteomes" id="UP000194931">
    <property type="component" value="Unassembled WGS sequence"/>
</dbReference>
<keyword evidence="4" id="KW-1185">Reference proteome</keyword>
<evidence type="ECO:0000313" key="3">
    <source>
        <dbReference type="EMBL" id="OUJ12944.1"/>
    </source>
</evidence>
<dbReference type="EMBL" id="JOPJ01000008">
    <property type="protein sequence ID" value="OUJ12944.1"/>
    <property type="molecule type" value="Genomic_DNA"/>
</dbReference>
<feature type="signal peptide" evidence="1">
    <location>
        <begin position="1"/>
        <end position="21"/>
    </location>
</feature>
<dbReference type="InterPro" id="IPR011051">
    <property type="entry name" value="RmlC_Cupin_sf"/>
</dbReference>
<dbReference type="Gene3D" id="2.60.120.10">
    <property type="entry name" value="Jelly Rolls"/>
    <property type="match status" value="1"/>
</dbReference>
<reference evidence="4" key="1">
    <citation type="submission" date="2014-06" db="EMBL/GenBank/DDBJ databases">
        <authorList>
            <person name="Winans N.J."/>
            <person name="Newell P.D."/>
            <person name="Douglas A.E."/>
        </authorList>
    </citation>
    <scope>NUCLEOTIDE SEQUENCE [LARGE SCALE GENOMIC DNA]</scope>
</reference>
<dbReference type="OrthoDB" id="9813436at2"/>
<evidence type="ECO:0000256" key="1">
    <source>
        <dbReference type="SAM" id="SignalP"/>
    </source>
</evidence>
<keyword evidence="1" id="KW-0732">Signal</keyword>
<dbReference type="Pfam" id="PF07883">
    <property type="entry name" value="Cupin_2"/>
    <property type="match status" value="1"/>
</dbReference>
<dbReference type="PANTHER" id="PTHR38599:SF1">
    <property type="entry name" value="CUPIN DOMAIN PROTEIN (AFU_ORTHOLOGUE AFUA_3G13620)"/>
    <property type="match status" value="1"/>
</dbReference>
<dbReference type="STRING" id="1236501.GCA_000613865_00294"/>
<evidence type="ECO:0000313" key="4">
    <source>
        <dbReference type="Proteomes" id="UP000194931"/>
    </source>
</evidence>
<dbReference type="InterPro" id="IPR014710">
    <property type="entry name" value="RmlC-like_jellyroll"/>
</dbReference>
<name>A0A252BVH2_9PROT</name>
<dbReference type="InterPro" id="IPR013096">
    <property type="entry name" value="Cupin_2"/>
</dbReference>
<comment type="caution">
    <text evidence="3">The sequence shown here is derived from an EMBL/GenBank/DDBJ whole genome shotgun (WGS) entry which is preliminary data.</text>
</comment>
<dbReference type="PANTHER" id="PTHR38599">
    <property type="entry name" value="CUPIN DOMAIN PROTEIN (AFU_ORTHOLOGUE AFUA_3G13620)"/>
    <property type="match status" value="1"/>
</dbReference>
<sequence length="132" mass="13857">MRCFSCFVALALCLGTVPVQAAPPSARVTPLLSHALPDRAGQEGSMLVVDYPPGGADPVHRHNASVFVYVLMGSVVMQVAGGKAVTLHAGQSFFEGPSDVHLIGRNASTTEAARFIAFFVKDRGAPFVLPAH</sequence>